<dbReference type="EC" id="3.6.1.23" evidence="2"/>
<evidence type="ECO:0000256" key="4">
    <source>
        <dbReference type="ARBA" id="ARBA00023080"/>
    </source>
</evidence>
<dbReference type="NCBIfam" id="TIGR00576">
    <property type="entry name" value="dut"/>
    <property type="match status" value="1"/>
</dbReference>
<dbReference type="InterPro" id="IPR033704">
    <property type="entry name" value="dUTPase_trimeric"/>
</dbReference>
<dbReference type="Gene3D" id="2.70.40.10">
    <property type="match status" value="1"/>
</dbReference>
<dbReference type="GO" id="GO:0000287">
    <property type="term" value="F:magnesium ion binding"/>
    <property type="evidence" value="ECO:0007669"/>
    <property type="project" value="InterPro"/>
</dbReference>
<accession>A0A381UFI4</accession>
<dbReference type="GO" id="GO:0004170">
    <property type="term" value="F:dUTP diphosphatase activity"/>
    <property type="evidence" value="ECO:0007669"/>
    <property type="project" value="UniProtKB-EC"/>
</dbReference>
<dbReference type="AlphaFoldDB" id="A0A381UFI4"/>
<name>A0A381UFI4_9ZZZZ</name>
<dbReference type="HAMAP" id="MF_00116">
    <property type="entry name" value="dUTPase_bact"/>
    <property type="match status" value="1"/>
</dbReference>
<dbReference type="GO" id="GO:0046081">
    <property type="term" value="P:dUTP catabolic process"/>
    <property type="evidence" value="ECO:0007669"/>
    <property type="project" value="InterPro"/>
</dbReference>
<dbReference type="GO" id="GO:0006226">
    <property type="term" value="P:dUMP biosynthetic process"/>
    <property type="evidence" value="ECO:0007669"/>
    <property type="project" value="InterPro"/>
</dbReference>
<keyword evidence="3" id="KW-0378">Hydrolase</keyword>
<feature type="domain" description="dUTPase-like" evidence="5">
    <location>
        <begin position="18"/>
        <end position="148"/>
    </location>
</feature>
<dbReference type="PANTHER" id="PTHR11241">
    <property type="entry name" value="DEOXYURIDINE 5'-TRIPHOSPHATE NUCLEOTIDOHYDROLASE"/>
    <property type="match status" value="1"/>
</dbReference>
<evidence type="ECO:0000313" key="6">
    <source>
        <dbReference type="EMBL" id="SVA26491.1"/>
    </source>
</evidence>
<dbReference type="SUPFAM" id="SSF51283">
    <property type="entry name" value="dUTPase-like"/>
    <property type="match status" value="1"/>
</dbReference>
<dbReference type="InterPro" id="IPR036157">
    <property type="entry name" value="dUTPase-like_sf"/>
</dbReference>
<keyword evidence="4" id="KW-0546">Nucleotide metabolism</keyword>
<dbReference type="Pfam" id="PF00692">
    <property type="entry name" value="dUTPase"/>
    <property type="match status" value="1"/>
</dbReference>
<organism evidence="6">
    <name type="scientific">marine metagenome</name>
    <dbReference type="NCBI Taxonomy" id="408172"/>
    <lineage>
        <taxon>unclassified sequences</taxon>
        <taxon>metagenomes</taxon>
        <taxon>ecological metagenomes</taxon>
    </lineage>
</organism>
<evidence type="ECO:0000256" key="2">
    <source>
        <dbReference type="ARBA" id="ARBA00012379"/>
    </source>
</evidence>
<dbReference type="EMBL" id="UINC01006264">
    <property type="protein sequence ID" value="SVA26491.1"/>
    <property type="molecule type" value="Genomic_DNA"/>
</dbReference>
<evidence type="ECO:0000256" key="1">
    <source>
        <dbReference type="ARBA" id="ARBA00006581"/>
    </source>
</evidence>
<dbReference type="InterPro" id="IPR029054">
    <property type="entry name" value="dUTPase-like"/>
</dbReference>
<sequence>MSAINLRIQLLPHAMGLDLPEYQTPGSSGIDLRAAVEEPIIIGSGERVMIPTGLKMEIPAGYEGQVRTRSGLAATRGLVVLNSPGTLDADYRGEVKVILMNLGSEPLTINRGERVAQLVIAPVARVVISEVEDVDETIRGLGGFGSTGTD</sequence>
<dbReference type="InterPro" id="IPR008181">
    <property type="entry name" value="dUTPase"/>
</dbReference>
<protein>
    <recommendedName>
        <fullName evidence="2">dUTP diphosphatase</fullName>
        <ecNumber evidence="2">3.6.1.23</ecNumber>
    </recommendedName>
</protein>
<proteinExistence type="inferred from homology"/>
<dbReference type="NCBIfam" id="NF001862">
    <property type="entry name" value="PRK00601.1"/>
    <property type="match status" value="1"/>
</dbReference>
<reference evidence="6" key="1">
    <citation type="submission" date="2018-05" db="EMBL/GenBank/DDBJ databases">
        <authorList>
            <person name="Lanie J.A."/>
            <person name="Ng W.-L."/>
            <person name="Kazmierczak K.M."/>
            <person name="Andrzejewski T.M."/>
            <person name="Davidsen T.M."/>
            <person name="Wayne K.J."/>
            <person name="Tettelin H."/>
            <person name="Glass J.I."/>
            <person name="Rusch D."/>
            <person name="Podicherti R."/>
            <person name="Tsui H.-C.T."/>
            <person name="Winkler M.E."/>
        </authorList>
    </citation>
    <scope>NUCLEOTIDE SEQUENCE</scope>
</reference>
<comment type="similarity">
    <text evidence="1">Belongs to the dUTPase family.</text>
</comment>
<evidence type="ECO:0000256" key="3">
    <source>
        <dbReference type="ARBA" id="ARBA00022801"/>
    </source>
</evidence>
<evidence type="ECO:0000259" key="5">
    <source>
        <dbReference type="Pfam" id="PF00692"/>
    </source>
</evidence>
<dbReference type="PANTHER" id="PTHR11241:SF0">
    <property type="entry name" value="DEOXYURIDINE 5'-TRIPHOSPHATE NUCLEOTIDOHYDROLASE"/>
    <property type="match status" value="1"/>
</dbReference>
<gene>
    <name evidence="6" type="ORF">METZ01_LOCUS79345</name>
</gene>
<dbReference type="CDD" id="cd07557">
    <property type="entry name" value="trimeric_dUTPase"/>
    <property type="match status" value="1"/>
</dbReference>